<gene>
    <name evidence="9" type="ORF">DVK44_03600</name>
</gene>
<evidence type="ECO:0000256" key="2">
    <source>
        <dbReference type="ARBA" id="ARBA00022729"/>
    </source>
</evidence>
<keyword evidence="5 6" id="KW-0449">Lipoprotein</keyword>
<evidence type="ECO:0000256" key="1">
    <source>
        <dbReference type="ARBA" id="ARBA00004635"/>
    </source>
</evidence>
<dbReference type="PROSITE" id="PS51257">
    <property type="entry name" value="PROKAR_LIPOPROTEIN"/>
    <property type="match status" value="1"/>
</dbReference>
<evidence type="ECO:0000256" key="6">
    <source>
        <dbReference type="PIRNR" id="PIRNR002854"/>
    </source>
</evidence>
<organism evidence="9 10">
    <name type="scientific">Streptomyces paludis</name>
    <dbReference type="NCBI Taxonomy" id="2282738"/>
    <lineage>
        <taxon>Bacteria</taxon>
        <taxon>Bacillati</taxon>
        <taxon>Actinomycetota</taxon>
        <taxon>Actinomycetes</taxon>
        <taxon>Kitasatosporales</taxon>
        <taxon>Streptomycetaceae</taxon>
        <taxon>Streptomyces</taxon>
    </lineage>
</organism>
<dbReference type="Gene3D" id="3.40.190.10">
    <property type="entry name" value="Periplasmic binding protein-like II"/>
    <property type="match status" value="2"/>
</dbReference>
<feature type="signal peptide" evidence="8">
    <location>
        <begin position="1"/>
        <end position="24"/>
    </location>
</feature>
<dbReference type="PANTHER" id="PTHR30429:SF0">
    <property type="entry name" value="METHIONINE-BINDING LIPOPROTEIN METQ"/>
    <property type="match status" value="1"/>
</dbReference>
<dbReference type="KEGG" id="spad:DVK44_03600"/>
<dbReference type="AlphaFoldDB" id="A0A345HJP6"/>
<dbReference type="EMBL" id="CP031194">
    <property type="protein sequence ID" value="AXG76920.1"/>
    <property type="molecule type" value="Genomic_DNA"/>
</dbReference>
<dbReference type="SUPFAM" id="SSF53850">
    <property type="entry name" value="Periplasmic binding protein-like II"/>
    <property type="match status" value="1"/>
</dbReference>
<accession>A0A345HJP6</accession>
<feature type="lipid moiety-binding region" description="S-diacylglycerol cysteine" evidence="7">
    <location>
        <position position="23"/>
    </location>
</feature>
<dbReference type="RefSeq" id="WP_114658292.1">
    <property type="nucleotide sequence ID" value="NZ_CP031194.1"/>
</dbReference>
<dbReference type="Proteomes" id="UP000253868">
    <property type="component" value="Chromosome"/>
</dbReference>
<reference evidence="10" key="1">
    <citation type="submission" date="2018-07" db="EMBL/GenBank/DDBJ databases">
        <authorList>
            <person name="Zhao J."/>
        </authorList>
    </citation>
    <scope>NUCLEOTIDE SEQUENCE [LARGE SCALE GENOMIC DNA]</scope>
    <source>
        <strain evidence="10">GSSD-12</strain>
    </source>
</reference>
<dbReference type="OrthoDB" id="9812878at2"/>
<protein>
    <recommendedName>
        <fullName evidence="6">Lipoprotein</fullName>
    </recommendedName>
</protein>
<keyword evidence="4" id="KW-0564">Palmitate</keyword>
<evidence type="ECO:0000313" key="9">
    <source>
        <dbReference type="EMBL" id="AXG76920.1"/>
    </source>
</evidence>
<keyword evidence="10" id="KW-1185">Reference proteome</keyword>
<evidence type="ECO:0000256" key="8">
    <source>
        <dbReference type="SAM" id="SignalP"/>
    </source>
</evidence>
<comment type="subcellular location">
    <subcellularLocation>
        <location evidence="1">Membrane</location>
        <topology evidence="1">Lipid-anchor</topology>
    </subcellularLocation>
</comment>
<comment type="similarity">
    <text evidence="6">Belongs to the nlpA lipoprotein family.</text>
</comment>
<evidence type="ECO:0000256" key="4">
    <source>
        <dbReference type="ARBA" id="ARBA00023139"/>
    </source>
</evidence>
<evidence type="ECO:0000256" key="7">
    <source>
        <dbReference type="PIRSR" id="PIRSR002854-1"/>
    </source>
</evidence>
<feature type="chain" id="PRO_5016765546" description="Lipoprotein" evidence="8">
    <location>
        <begin position="25"/>
        <end position="278"/>
    </location>
</feature>
<dbReference type="Pfam" id="PF03180">
    <property type="entry name" value="Lipoprotein_9"/>
    <property type="match status" value="1"/>
</dbReference>
<dbReference type="GO" id="GO:0016020">
    <property type="term" value="C:membrane"/>
    <property type="evidence" value="ECO:0007669"/>
    <property type="project" value="UniProtKB-SubCell"/>
</dbReference>
<dbReference type="InterPro" id="IPR004872">
    <property type="entry name" value="Lipoprotein_NlpA"/>
</dbReference>
<name>A0A345HJP6_9ACTN</name>
<evidence type="ECO:0000256" key="5">
    <source>
        <dbReference type="ARBA" id="ARBA00023288"/>
    </source>
</evidence>
<dbReference type="PIRSF" id="PIRSF002854">
    <property type="entry name" value="MetQ"/>
    <property type="match status" value="1"/>
</dbReference>
<proteinExistence type="inferred from homology"/>
<dbReference type="CDD" id="cd13597">
    <property type="entry name" value="PBP2_lipoprotein_Tp32"/>
    <property type="match status" value="1"/>
</dbReference>
<keyword evidence="3" id="KW-0472">Membrane</keyword>
<sequence length="278" mass="28922">MRSKSVIPAAAAALALGLGLTACGSDSGSGAGGGDSDTLVVGATAVPAGEVLSYIKKDLAEKAGLKLEIKEFTDYVLPNTALQEGSLDANLYQNEPFLDEFNSSKGTDLVPVVQAYLPPMGLYSKKITDIARLADGATVAVPNETTNEGRALKLLAAKGLITLKDGAGTTASPADITANPKKLKFKELEPAQLPRSLDDVDAAVINNNYAQDAGLSPAKDAILVESPKNNPYANVLAVKKGNENDPRVAKLVKLLTSPEVKKFIQDTYKGSVLPVTSG</sequence>
<keyword evidence="2 8" id="KW-0732">Signal</keyword>
<evidence type="ECO:0000256" key="3">
    <source>
        <dbReference type="ARBA" id="ARBA00023136"/>
    </source>
</evidence>
<evidence type="ECO:0000313" key="10">
    <source>
        <dbReference type="Proteomes" id="UP000253868"/>
    </source>
</evidence>
<dbReference type="PANTHER" id="PTHR30429">
    <property type="entry name" value="D-METHIONINE-BINDING LIPOPROTEIN METQ"/>
    <property type="match status" value="1"/>
</dbReference>